<evidence type="ECO:0000313" key="3">
    <source>
        <dbReference type="Proteomes" id="UP000682733"/>
    </source>
</evidence>
<accession>A0A8S2JJY1</accession>
<protein>
    <submittedName>
        <fullName evidence="2">Uncharacterized protein</fullName>
    </submittedName>
</protein>
<sequence length="91" mass="10498">MSTRFALANTAVQVIEIAPPPVKTNTSGSRNFGENLDEFCDHAFGRMAQGEQEIGFKRSEEARLASREELDQIFQDVNTYWMEHYEEMKNH</sequence>
<reference evidence="2" key="1">
    <citation type="submission" date="2021-02" db="EMBL/GenBank/DDBJ databases">
        <authorList>
            <person name="Nowell W R."/>
        </authorList>
    </citation>
    <scope>NUCLEOTIDE SEQUENCE</scope>
</reference>
<gene>
    <name evidence="1" type="ORF">OVA965_LOCUS16144</name>
    <name evidence="2" type="ORF">TMI583_LOCUS16153</name>
</gene>
<dbReference type="AlphaFoldDB" id="A0A8S2JJY1"/>
<organism evidence="2 3">
    <name type="scientific">Didymodactylos carnosus</name>
    <dbReference type="NCBI Taxonomy" id="1234261"/>
    <lineage>
        <taxon>Eukaryota</taxon>
        <taxon>Metazoa</taxon>
        <taxon>Spiralia</taxon>
        <taxon>Gnathifera</taxon>
        <taxon>Rotifera</taxon>
        <taxon>Eurotatoria</taxon>
        <taxon>Bdelloidea</taxon>
        <taxon>Philodinida</taxon>
        <taxon>Philodinidae</taxon>
        <taxon>Didymodactylos</taxon>
    </lineage>
</organism>
<evidence type="ECO:0000313" key="1">
    <source>
        <dbReference type="EMBL" id="CAF1034150.1"/>
    </source>
</evidence>
<dbReference type="Proteomes" id="UP000682733">
    <property type="component" value="Unassembled WGS sequence"/>
</dbReference>
<dbReference type="EMBL" id="CAJOBA010007442">
    <property type="protein sequence ID" value="CAF3802425.1"/>
    <property type="molecule type" value="Genomic_DNA"/>
</dbReference>
<dbReference type="Proteomes" id="UP000677228">
    <property type="component" value="Unassembled WGS sequence"/>
</dbReference>
<evidence type="ECO:0000313" key="2">
    <source>
        <dbReference type="EMBL" id="CAF3802425.1"/>
    </source>
</evidence>
<proteinExistence type="predicted"/>
<comment type="caution">
    <text evidence="2">The sequence shown here is derived from an EMBL/GenBank/DDBJ whole genome shotgun (WGS) entry which is preliminary data.</text>
</comment>
<dbReference type="EMBL" id="CAJNOK010007431">
    <property type="protein sequence ID" value="CAF1034150.1"/>
    <property type="molecule type" value="Genomic_DNA"/>
</dbReference>
<name>A0A8S2JJY1_9BILA</name>